<organism evidence="2 3">
    <name type="scientific">Antrihabitans cavernicola</name>
    <dbReference type="NCBI Taxonomy" id="2495913"/>
    <lineage>
        <taxon>Bacteria</taxon>
        <taxon>Bacillati</taxon>
        <taxon>Actinomycetota</taxon>
        <taxon>Actinomycetes</taxon>
        <taxon>Mycobacteriales</taxon>
        <taxon>Nocardiaceae</taxon>
        <taxon>Antrihabitans</taxon>
    </lineage>
</organism>
<comment type="caution">
    <text evidence="2">The sequence shown here is derived from an EMBL/GenBank/DDBJ whole genome shotgun (WGS) entry which is preliminary data.</text>
</comment>
<dbReference type="PIRSF" id="PIRSF012622">
    <property type="entry name" value="UCP012622"/>
    <property type="match status" value="1"/>
</dbReference>
<name>A0A5A7S4H0_9NOCA</name>
<dbReference type="EMBL" id="VLNY01000012">
    <property type="protein sequence ID" value="KAA0021080.1"/>
    <property type="molecule type" value="Genomic_DNA"/>
</dbReference>
<dbReference type="Gene3D" id="2.40.380.10">
    <property type="entry name" value="FomD-like"/>
    <property type="match status" value="1"/>
</dbReference>
<gene>
    <name evidence="2" type="ORF">FOY51_20900</name>
</gene>
<dbReference type="InterPro" id="IPR014465">
    <property type="entry name" value="UCP012622"/>
</dbReference>
<dbReference type="Pfam" id="PF04167">
    <property type="entry name" value="DUF402"/>
    <property type="match status" value="1"/>
</dbReference>
<sequence length="175" mass="19654">MTVHVHAPKVETFDVAAMTNTDPKGFVRQVEEYRLEPWGLYMARPSDHPTFHYLESWLLPSLGIRVSVFHYLPEFRRDQDFYVDIGEFTAGDTVWTSVDHYLDLVIRSGQDTELLDVDELLDARVAGLLDAKTAQGAIECAAAAIDGIAAHGYLLEGWLASQGVQLSWRTRTETA</sequence>
<keyword evidence="3" id="KW-1185">Reference proteome</keyword>
<evidence type="ECO:0000259" key="1">
    <source>
        <dbReference type="Pfam" id="PF04167"/>
    </source>
</evidence>
<accession>A0A5A7S4H0</accession>
<reference evidence="2 3" key="1">
    <citation type="submission" date="2019-07" db="EMBL/GenBank/DDBJ databases">
        <title>Rhodococcus cavernicolus sp. nov., isolated from a cave.</title>
        <authorList>
            <person name="Lee S.D."/>
        </authorList>
    </citation>
    <scope>NUCLEOTIDE SEQUENCE [LARGE SCALE GENOMIC DNA]</scope>
    <source>
        <strain evidence="2 3">C1-24</strain>
    </source>
</reference>
<protein>
    <submittedName>
        <fullName evidence="2">DUF402 domain-containing protein</fullName>
    </submittedName>
</protein>
<feature type="domain" description="DUF402" evidence="1">
    <location>
        <begin position="27"/>
        <end position="153"/>
    </location>
</feature>
<dbReference type="AlphaFoldDB" id="A0A5A7S4H0"/>
<dbReference type="SUPFAM" id="SSF159234">
    <property type="entry name" value="FomD-like"/>
    <property type="match status" value="1"/>
</dbReference>
<dbReference type="InterPro" id="IPR035930">
    <property type="entry name" value="FomD-like_sf"/>
</dbReference>
<dbReference type="Proteomes" id="UP000322244">
    <property type="component" value="Unassembled WGS sequence"/>
</dbReference>
<dbReference type="InterPro" id="IPR007295">
    <property type="entry name" value="DUF402"/>
</dbReference>
<dbReference type="RefSeq" id="WP_149432199.1">
    <property type="nucleotide sequence ID" value="NZ_VLNY01000012.1"/>
</dbReference>
<evidence type="ECO:0000313" key="2">
    <source>
        <dbReference type="EMBL" id="KAA0021080.1"/>
    </source>
</evidence>
<dbReference type="OrthoDB" id="3821551at2"/>
<evidence type="ECO:0000313" key="3">
    <source>
        <dbReference type="Proteomes" id="UP000322244"/>
    </source>
</evidence>
<proteinExistence type="predicted"/>